<evidence type="ECO:0000313" key="2">
    <source>
        <dbReference type="Proteomes" id="UP000789920"/>
    </source>
</evidence>
<feature type="non-terminal residue" evidence="1">
    <location>
        <position position="1"/>
    </location>
</feature>
<sequence>TTNVTTMEANATTTKANATANATRAATTATANKTTGTESATANGTKATIASKNYKPAKTVNMTIVRSVYFLLFRNARSPARVSKLRKAYRNDVVDGNRLRKSSSKQPSDLREINGWYTL</sequence>
<evidence type="ECO:0000313" key="1">
    <source>
        <dbReference type="EMBL" id="CAG8596373.1"/>
    </source>
</evidence>
<gene>
    <name evidence="1" type="ORF">RPERSI_LOCUS5744</name>
</gene>
<dbReference type="EMBL" id="CAJVQC010008763">
    <property type="protein sequence ID" value="CAG8596373.1"/>
    <property type="molecule type" value="Genomic_DNA"/>
</dbReference>
<reference evidence="1" key="1">
    <citation type="submission" date="2021-06" db="EMBL/GenBank/DDBJ databases">
        <authorList>
            <person name="Kallberg Y."/>
            <person name="Tangrot J."/>
            <person name="Rosling A."/>
        </authorList>
    </citation>
    <scope>NUCLEOTIDE SEQUENCE</scope>
    <source>
        <strain evidence="1">MA461A</strain>
    </source>
</reference>
<keyword evidence="2" id="KW-1185">Reference proteome</keyword>
<organism evidence="1 2">
    <name type="scientific">Racocetra persica</name>
    <dbReference type="NCBI Taxonomy" id="160502"/>
    <lineage>
        <taxon>Eukaryota</taxon>
        <taxon>Fungi</taxon>
        <taxon>Fungi incertae sedis</taxon>
        <taxon>Mucoromycota</taxon>
        <taxon>Glomeromycotina</taxon>
        <taxon>Glomeromycetes</taxon>
        <taxon>Diversisporales</taxon>
        <taxon>Gigasporaceae</taxon>
        <taxon>Racocetra</taxon>
    </lineage>
</organism>
<protein>
    <submittedName>
        <fullName evidence="1">13329_t:CDS:1</fullName>
    </submittedName>
</protein>
<dbReference type="Proteomes" id="UP000789920">
    <property type="component" value="Unassembled WGS sequence"/>
</dbReference>
<comment type="caution">
    <text evidence="1">The sequence shown here is derived from an EMBL/GenBank/DDBJ whole genome shotgun (WGS) entry which is preliminary data.</text>
</comment>
<name>A0ACA9MJC4_9GLOM</name>
<proteinExistence type="predicted"/>
<accession>A0ACA9MJC4</accession>